<dbReference type="GO" id="GO:0051607">
    <property type="term" value="P:defense response to virus"/>
    <property type="evidence" value="ECO:0007669"/>
    <property type="project" value="UniProtKB-KW"/>
</dbReference>
<accession>A0A8J6XR36</accession>
<dbReference type="GO" id="GO:0016779">
    <property type="term" value="F:nucleotidyltransferase activity"/>
    <property type="evidence" value="ECO:0007669"/>
    <property type="project" value="InterPro"/>
</dbReference>
<gene>
    <name evidence="2" type="ORF">ICL16_33315</name>
</gene>
<dbReference type="SUPFAM" id="SSF81301">
    <property type="entry name" value="Nucleotidyltransferase"/>
    <property type="match status" value="1"/>
</dbReference>
<dbReference type="CDD" id="cd05400">
    <property type="entry name" value="NT_2-5OAS_ClassI-CCAase"/>
    <property type="match status" value="1"/>
</dbReference>
<dbReference type="AlphaFoldDB" id="A0A8J6XR36"/>
<dbReference type="RefSeq" id="WP_190835850.1">
    <property type="nucleotide sequence ID" value="NZ_CAWPPI010000098.1"/>
</dbReference>
<evidence type="ECO:0000256" key="1">
    <source>
        <dbReference type="ARBA" id="ARBA00023118"/>
    </source>
</evidence>
<dbReference type="Proteomes" id="UP000629098">
    <property type="component" value="Unassembled WGS sequence"/>
</dbReference>
<sequence length="290" mass="33744">MDVGEDFKTFCDNLTIVDRSNISARYRTITKCLNIDFWNSFSDTEHSLLVGSYGRDTAIGVSDLDMIFILPRKNYDRFSNYLYNGQSALLQYLKNSIQITYPGTDIGGDGQVVVVYFADGMKFEVVPAFENEDGSFTYPDANNGGSWKITKPIPEINAIAERNILCNGNLKRLCRMIRVWKKRWSVPMGGLLIDTLAYNFLENWEHREESYLYYDRMSRDFFLYLANQNIEQKYWQAAGSNEYIWRKGVFEYKAKQCYNIAIEAIKYESKGMNWSARQTWRKIYGAAYPS</sequence>
<dbReference type="InterPro" id="IPR043519">
    <property type="entry name" value="NT_sf"/>
</dbReference>
<protein>
    <submittedName>
        <fullName evidence="2">Nucleotidyltransferase</fullName>
    </submittedName>
</protein>
<comment type="caution">
    <text evidence="2">The sequence shown here is derived from an EMBL/GenBank/DDBJ whole genome shotgun (WGS) entry which is preliminary data.</text>
</comment>
<proteinExistence type="predicted"/>
<keyword evidence="3" id="KW-1185">Reference proteome</keyword>
<dbReference type="EMBL" id="JACXAE010000098">
    <property type="protein sequence ID" value="MBD2776800.1"/>
    <property type="molecule type" value="Genomic_DNA"/>
</dbReference>
<dbReference type="InterPro" id="IPR006116">
    <property type="entry name" value="NT_2-5OAS_ClassI-CCAase"/>
</dbReference>
<reference evidence="2" key="1">
    <citation type="submission" date="2020-09" db="EMBL/GenBank/DDBJ databases">
        <title>Iningainema tapete sp. nov. (Scytonemataceae, Cyanobacteria) from greenhouses in central Florida (USA) produces two types of nodularin with biosynthetic potential for microcystin-LR and anabaenopeptins.</title>
        <authorList>
            <person name="Berthold D.E."/>
            <person name="Lefler F.W."/>
            <person name="Huang I.-S."/>
            <person name="Abdulla H."/>
            <person name="Zimba P.V."/>
            <person name="Laughinghouse H.D. IV."/>
        </authorList>
    </citation>
    <scope>NUCLEOTIDE SEQUENCE</scope>
    <source>
        <strain evidence="2">BLCCT55</strain>
    </source>
</reference>
<evidence type="ECO:0000313" key="2">
    <source>
        <dbReference type="EMBL" id="MBD2776800.1"/>
    </source>
</evidence>
<organism evidence="2 3">
    <name type="scientific">Iningainema tapete BLCC-T55</name>
    <dbReference type="NCBI Taxonomy" id="2748662"/>
    <lineage>
        <taxon>Bacteria</taxon>
        <taxon>Bacillati</taxon>
        <taxon>Cyanobacteriota</taxon>
        <taxon>Cyanophyceae</taxon>
        <taxon>Nostocales</taxon>
        <taxon>Scytonemataceae</taxon>
        <taxon>Iningainema tapete</taxon>
    </lineage>
</organism>
<name>A0A8J6XR36_9CYAN</name>
<evidence type="ECO:0000313" key="3">
    <source>
        <dbReference type="Proteomes" id="UP000629098"/>
    </source>
</evidence>
<dbReference type="Pfam" id="PF18144">
    <property type="entry name" value="SMODS"/>
    <property type="match status" value="1"/>
</dbReference>
<keyword evidence="1" id="KW-0051">Antiviral defense</keyword>